<feature type="region of interest" description="Disordered" evidence="1">
    <location>
        <begin position="129"/>
        <end position="152"/>
    </location>
</feature>
<proteinExistence type="predicted"/>
<dbReference type="InterPro" id="IPR007560">
    <property type="entry name" value="Restrct_endonuc_IV_Mrr"/>
</dbReference>
<dbReference type="EMBL" id="JBHMAJ010000006">
    <property type="protein sequence ID" value="MFB9824139.1"/>
    <property type="molecule type" value="Genomic_DNA"/>
</dbReference>
<keyword evidence="4" id="KW-1185">Reference proteome</keyword>
<dbReference type="EC" id="3.1.21.-" evidence="3"/>
<dbReference type="Pfam" id="PF04471">
    <property type="entry name" value="Mrr_cat"/>
    <property type="match status" value="1"/>
</dbReference>
<keyword evidence="3" id="KW-0540">Nuclease</keyword>
<gene>
    <name evidence="3" type="ORF">ACFFOL_08135</name>
</gene>
<comment type="caution">
    <text evidence="3">The sequence shown here is derived from an EMBL/GenBank/DDBJ whole genome shotgun (WGS) entry which is preliminary data.</text>
</comment>
<reference evidence="3" key="1">
    <citation type="submission" date="2024-09" db="EMBL/GenBank/DDBJ databases">
        <authorList>
            <person name="Sun Q."/>
        </authorList>
    </citation>
    <scope>NUCLEOTIDE SEQUENCE [LARGE SCALE GENOMIC DNA]</scope>
    <source>
        <strain evidence="3">JCM 31273</strain>
    </source>
</reference>
<keyword evidence="3" id="KW-0378">Hydrolase</keyword>
<feature type="domain" description="Restriction endonuclease type IV Mrr" evidence="2">
    <location>
        <begin position="31"/>
        <end position="120"/>
    </location>
</feature>
<name>A0ABD5MMT6_9EURY</name>
<evidence type="ECO:0000256" key="1">
    <source>
        <dbReference type="SAM" id="MobiDB-lite"/>
    </source>
</evidence>
<organism evidence="3 4">
    <name type="scientific">Halobaculum roseum</name>
    <dbReference type="NCBI Taxonomy" id="2175149"/>
    <lineage>
        <taxon>Archaea</taxon>
        <taxon>Methanobacteriati</taxon>
        <taxon>Methanobacteriota</taxon>
        <taxon>Stenosarchaea group</taxon>
        <taxon>Halobacteria</taxon>
        <taxon>Halobacteriales</taxon>
        <taxon>Haloferacaceae</taxon>
        <taxon>Halobaculum</taxon>
    </lineage>
</organism>
<feature type="compositionally biased region" description="Acidic residues" evidence="1">
    <location>
        <begin position="135"/>
        <end position="152"/>
    </location>
</feature>
<protein>
    <submittedName>
        <fullName evidence="3">Restriction endonuclease</fullName>
        <ecNumber evidence="3">3.1.21.-</ecNumber>
    </submittedName>
</protein>
<evidence type="ECO:0000313" key="3">
    <source>
        <dbReference type="EMBL" id="MFB9824139.1"/>
    </source>
</evidence>
<dbReference type="GO" id="GO:0016787">
    <property type="term" value="F:hydrolase activity"/>
    <property type="evidence" value="ECO:0007669"/>
    <property type="project" value="UniProtKB-KW"/>
</dbReference>
<evidence type="ECO:0000259" key="2">
    <source>
        <dbReference type="Pfam" id="PF04471"/>
    </source>
</evidence>
<sequence>MRHPADRLAALPDGEFAAFAERLGGIWPAFEATVAPVTPDGTVELSLVRERSDAPPERAVVALRRTPVTEADVEEFATLAAERGLSFAVLATVDEVEPDAVDRARSAPVDVYDGVGLVALARDADVALPSAAAGEDGEDGDGEDGDGDDRNR</sequence>
<evidence type="ECO:0000313" key="4">
    <source>
        <dbReference type="Proteomes" id="UP001589595"/>
    </source>
</evidence>
<dbReference type="AlphaFoldDB" id="A0ABD5MMT6"/>
<dbReference type="GO" id="GO:0004519">
    <property type="term" value="F:endonuclease activity"/>
    <property type="evidence" value="ECO:0007669"/>
    <property type="project" value="UniProtKB-KW"/>
</dbReference>
<dbReference type="RefSeq" id="WP_222922693.1">
    <property type="nucleotide sequence ID" value="NZ_CP082286.1"/>
</dbReference>
<dbReference type="GeneID" id="67210029"/>
<dbReference type="Proteomes" id="UP001589595">
    <property type="component" value="Unassembled WGS sequence"/>
</dbReference>
<keyword evidence="3" id="KW-0255">Endonuclease</keyword>
<accession>A0ABD5MMT6</accession>